<evidence type="ECO:0000313" key="1">
    <source>
        <dbReference type="EMBL" id="NUU52620.1"/>
    </source>
</evidence>
<name>A0ABX2MD65_9BACL</name>
<dbReference type="Proteomes" id="UP000577724">
    <property type="component" value="Unassembled WGS sequence"/>
</dbReference>
<proteinExistence type="predicted"/>
<dbReference type="GeneID" id="97129192"/>
<protein>
    <submittedName>
        <fullName evidence="1">Uncharacterized protein</fullName>
    </submittedName>
</protein>
<dbReference type="RefSeq" id="WP_175380598.1">
    <property type="nucleotide sequence ID" value="NZ_CBCRYD010000059.1"/>
</dbReference>
<evidence type="ECO:0000313" key="2">
    <source>
        <dbReference type="Proteomes" id="UP000577724"/>
    </source>
</evidence>
<organism evidence="1 2">
    <name type="scientific">Paenibacillus taichungensis</name>
    <dbReference type="NCBI Taxonomy" id="484184"/>
    <lineage>
        <taxon>Bacteria</taxon>
        <taxon>Bacillati</taxon>
        <taxon>Bacillota</taxon>
        <taxon>Bacilli</taxon>
        <taxon>Bacillales</taxon>
        <taxon>Paenibacillaceae</taxon>
        <taxon>Paenibacillus</taxon>
    </lineage>
</organism>
<comment type="caution">
    <text evidence="1">The sequence shown here is derived from an EMBL/GenBank/DDBJ whole genome shotgun (WGS) entry which is preliminary data.</text>
</comment>
<reference evidence="1 2" key="1">
    <citation type="submission" date="2020-05" db="EMBL/GenBank/DDBJ databases">
        <title>Genome Sequencing of Type Strains.</title>
        <authorList>
            <person name="Lemaire J.F."/>
            <person name="Inderbitzin P."/>
            <person name="Gregorio O.A."/>
            <person name="Collins S.B."/>
            <person name="Wespe N."/>
            <person name="Knight-Connoni V."/>
        </authorList>
    </citation>
    <scope>NUCLEOTIDE SEQUENCE [LARGE SCALE GENOMIC DNA]</scope>
    <source>
        <strain evidence="1 2">DSM 19942</strain>
    </source>
</reference>
<keyword evidence="2" id="KW-1185">Reference proteome</keyword>
<accession>A0ABX2MD65</accession>
<dbReference type="EMBL" id="JABMCC010000071">
    <property type="protein sequence ID" value="NUU52620.1"/>
    <property type="molecule type" value="Genomic_DNA"/>
</dbReference>
<sequence>MRQFGLTYDDAVDIQKIMTTGLKLQRKYYDANSNHMSAMEKITVKIESKRTMKKIAYLNNFTKARSKSEIRELGKLVVE</sequence>
<gene>
    <name evidence="1" type="ORF">HP548_00650</name>
</gene>